<evidence type="ECO:0000313" key="2">
    <source>
        <dbReference type="Proteomes" id="UP000770661"/>
    </source>
</evidence>
<dbReference type="EMBL" id="JACEEZ010023820">
    <property type="protein sequence ID" value="KAG0710861.1"/>
    <property type="molecule type" value="Genomic_DNA"/>
</dbReference>
<organism evidence="1 2">
    <name type="scientific">Chionoecetes opilio</name>
    <name type="common">Atlantic snow crab</name>
    <name type="synonym">Cancer opilio</name>
    <dbReference type="NCBI Taxonomy" id="41210"/>
    <lineage>
        <taxon>Eukaryota</taxon>
        <taxon>Metazoa</taxon>
        <taxon>Ecdysozoa</taxon>
        <taxon>Arthropoda</taxon>
        <taxon>Crustacea</taxon>
        <taxon>Multicrustacea</taxon>
        <taxon>Malacostraca</taxon>
        <taxon>Eumalacostraca</taxon>
        <taxon>Eucarida</taxon>
        <taxon>Decapoda</taxon>
        <taxon>Pleocyemata</taxon>
        <taxon>Brachyura</taxon>
        <taxon>Eubrachyura</taxon>
        <taxon>Majoidea</taxon>
        <taxon>Majidae</taxon>
        <taxon>Chionoecetes</taxon>
    </lineage>
</organism>
<dbReference type="Proteomes" id="UP000770661">
    <property type="component" value="Unassembled WGS sequence"/>
</dbReference>
<gene>
    <name evidence="1" type="ORF">GWK47_021919</name>
</gene>
<keyword evidence="2" id="KW-1185">Reference proteome</keyword>
<accession>A0A8J4XR53</accession>
<dbReference type="OrthoDB" id="8195485at2759"/>
<evidence type="ECO:0000313" key="1">
    <source>
        <dbReference type="EMBL" id="KAG0710861.1"/>
    </source>
</evidence>
<comment type="caution">
    <text evidence="1">The sequence shown here is derived from an EMBL/GenBank/DDBJ whole genome shotgun (WGS) entry which is preliminary data.</text>
</comment>
<protein>
    <submittedName>
        <fullName evidence="1">Uncharacterized protein</fullName>
    </submittedName>
</protein>
<proteinExistence type="predicted"/>
<sequence length="103" mass="11439">MFQKGTKDQEKLPPNRECLEQHIKRAHHQAQVWFQADVPIPEVESPIGSGWYKDATRRLHPHVSVDDPLPNDGVMLGGKIMARLRPSGLARSAGCAGAYCPLE</sequence>
<name>A0A8J4XR53_CHIOP</name>
<reference evidence="1" key="1">
    <citation type="submission" date="2020-07" db="EMBL/GenBank/DDBJ databases">
        <title>The High-quality genome of the commercially important snow crab, Chionoecetes opilio.</title>
        <authorList>
            <person name="Jeong J.-H."/>
            <person name="Ryu S."/>
        </authorList>
    </citation>
    <scope>NUCLEOTIDE SEQUENCE</scope>
    <source>
        <strain evidence="1">MADBK_172401_WGS</strain>
        <tissue evidence="1">Digestive gland</tissue>
    </source>
</reference>
<dbReference type="AlphaFoldDB" id="A0A8J4XR53"/>